<evidence type="ECO:0000313" key="1">
    <source>
        <dbReference type="EMBL" id="KKM28017.1"/>
    </source>
</evidence>
<protein>
    <submittedName>
        <fullName evidence="1">Uncharacterized protein</fullName>
    </submittedName>
</protein>
<sequence>MTSRRSTVVTWWEFSDRHTDVEIWISTYPGRPKRVELQLDQGIDACADLTMSADDCGRLIEALQEARSRLQTEATP</sequence>
<organism evidence="1">
    <name type="scientific">marine sediment metagenome</name>
    <dbReference type="NCBI Taxonomy" id="412755"/>
    <lineage>
        <taxon>unclassified sequences</taxon>
        <taxon>metagenomes</taxon>
        <taxon>ecological metagenomes</taxon>
    </lineage>
</organism>
<proteinExistence type="predicted"/>
<comment type="caution">
    <text evidence="1">The sequence shown here is derived from an EMBL/GenBank/DDBJ whole genome shotgun (WGS) entry which is preliminary data.</text>
</comment>
<dbReference type="AlphaFoldDB" id="A0A0F9IKB0"/>
<accession>A0A0F9IKB0</accession>
<gene>
    <name evidence="1" type="ORF">LCGC14_1568890</name>
</gene>
<name>A0A0F9IKB0_9ZZZZ</name>
<reference evidence="1" key="1">
    <citation type="journal article" date="2015" name="Nature">
        <title>Complex archaea that bridge the gap between prokaryotes and eukaryotes.</title>
        <authorList>
            <person name="Spang A."/>
            <person name="Saw J.H."/>
            <person name="Jorgensen S.L."/>
            <person name="Zaremba-Niedzwiedzka K."/>
            <person name="Martijn J."/>
            <person name="Lind A.E."/>
            <person name="van Eijk R."/>
            <person name="Schleper C."/>
            <person name="Guy L."/>
            <person name="Ettema T.J."/>
        </authorList>
    </citation>
    <scope>NUCLEOTIDE SEQUENCE</scope>
</reference>
<dbReference type="EMBL" id="LAZR01012209">
    <property type="protein sequence ID" value="KKM28017.1"/>
    <property type="molecule type" value="Genomic_DNA"/>
</dbReference>